<dbReference type="AlphaFoldDB" id="A0A2P2PYM9"/>
<name>A0A2P2PYM9_RHIMU</name>
<sequence>MSDLLIYDFMMNELFVVWPLQGF</sequence>
<proteinExistence type="predicted"/>
<dbReference type="EMBL" id="GGEC01079373">
    <property type="protein sequence ID" value="MBX59857.1"/>
    <property type="molecule type" value="Transcribed_RNA"/>
</dbReference>
<organism evidence="1">
    <name type="scientific">Rhizophora mucronata</name>
    <name type="common">Asiatic mangrove</name>
    <dbReference type="NCBI Taxonomy" id="61149"/>
    <lineage>
        <taxon>Eukaryota</taxon>
        <taxon>Viridiplantae</taxon>
        <taxon>Streptophyta</taxon>
        <taxon>Embryophyta</taxon>
        <taxon>Tracheophyta</taxon>
        <taxon>Spermatophyta</taxon>
        <taxon>Magnoliopsida</taxon>
        <taxon>eudicotyledons</taxon>
        <taxon>Gunneridae</taxon>
        <taxon>Pentapetalae</taxon>
        <taxon>rosids</taxon>
        <taxon>fabids</taxon>
        <taxon>Malpighiales</taxon>
        <taxon>Rhizophoraceae</taxon>
        <taxon>Rhizophora</taxon>
    </lineage>
</organism>
<accession>A0A2P2PYM9</accession>
<protein>
    <submittedName>
        <fullName evidence="1">Uncharacterized protein</fullName>
    </submittedName>
</protein>
<reference evidence="1" key="1">
    <citation type="submission" date="2018-02" db="EMBL/GenBank/DDBJ databases">
        <title>Rhizophora mucronata_Transcriptome.</title>
        <authorList>
            <person name="Meera S.P."/>
            <person name="Sreeshan A."/>
            <person name="Augustine A."/>
        </authorList>
    </citation>
    <scope>NUCLEOTIDE SEQUENCE</scope>
    <source>
        <tissue evidence="1">Leaf</tissue>
    </source>
</reference>
<evidence type="ECO:0000313" key="1">
    <source>
        <dbReference type="EMBL" id="MBX59857.1"/>
    </source>
</evidence>